<keyword evidence="3" id="KW-1185">Reference proteome</keyword>
<accession>A0AAN9GFI8</accession>
<feature type="region of interest" description="Disordered" evidence="1">
    <location>
        <begin position="35"/>
        <end position="60"/>
    </location>
</feature>
<reference evidence="2 3" key="1">
    <citation type="submission" date="2024-02" db="EMBL/GenBank/DDBJ databases">
        <title>Chromosome-scale genome assembly of the rough periwinkle Littorina saxatilis.</title>
        <authorList>
            <person name="De Jode A."/>
            <person name="Faria R."/>
            <person name="Formenti G."/>
            <person name="Sims Y."/>
            <person name="Smith T.P."/>
            <person name="Tracey A."/>
            <person name="Wood J.M.D."/>
            <person name="Zagrodzka Z.B."/>
            <person name="Johannesson K."/>
            <person name="Butlin R.K."/>
            <person name="Leder E.H."/>
        </authorList>
    </citation>
    <scope>NUCLEOTIDE SEQUENCE [LARGE SCALE GENOMIC DNA]</scope>
    <source>
        <strain evidence="2">Snail1</strain>
        <tissue evidence="2">Muscle</tissue>
    </source>
</reference>
<evidence type="ECO:0000256" key="1">
    <source>
        <dbReference type="SAM" id="MobiDB-lite"/>
    </source>
</evidence>
<sequence>MKVWQHTTWMMKPSPVPEDQLPYDSLQMSQVGLRSEYSDGGRHGNALHADTGGTSYESLRRSDVGLTSEYSEIGATRTSQ</sequence>
<dbReference type="Proteomes" id="UP001374579">
    <property type="component" value="Unassembled WGS sequence"/>
</dbReference>
<gene>
    <name evidence="2" type="ORF">V1264_017780</name>
</gene>
<name>A0AAN9GFI8_9CAEN</name>
<protein>
    <submittedName>
        <fullName evidence="2">Uncharacterized protein</fullName>
    </submittedName>
</protein>
<organism evidence="2 3">
    <name type="scientific">Littorina saxatilis</name>
    <dbReference type="NCBI Taxonomy" id="31220"/>
    <lineage>
        <taxon>Eukaryota</taxon>
        <taxon>Metazoa</taxon>
        <taxon>Spiralia</taxon>
        <taxon>Lophotrochozoa</taxon>
        <taxon>Mollusca</taxon>
        <taxon>Gastropoda</taxon>
        <taxon>Caenogastropoda</taxon>
        <taxon>Littorinimorpha</taxon>
        <taxon>Littorinoidea</taxon>
        <taxon>Littorinidae</taxon>
        <taxon>Littorina</taxon>
    </lineage>
</organism>
<proteinExistence type="predicted"/>
<dbReference type="AlphaFoldDB" id="A0AAN9GFI8"/>
<comment type="caution">
    <text evidence="2">The sequence shown here is derived from an EMBL/GenBank/DDBJ whole genome shotgun (WGS) entry which is preliminary data.</text>
</comment>
<dbReference type="EMBL" id="JBAMIC010000007">
    <property type="protein sequence ID" value="KAK7106532.1"/>
    <property type="molecule type" value="Genomic_DNA"/>
</dbReference>
<evidence type="ECO:0000313" key="2">
    <source>
        <dbReference type="EMBL" id="KAK7106532.1"/>
    </source>
</evidence>
<evidence type="ECO:0000313" key="3">
    <source>
        <dbReference type="Proteomes" id="UP001374579"/>
    </source>
</evidence>
<feature type="region of interest" description="Disordered" evidence="1">
    <location>
        <begin position="1"/>
        <end position="22"/>
    </location>
</feature>